<gene>
    <name evidence="7" type="ORF">IV500_19065</name>
</gene>
<organism evidence="7 8">
    <name type="scientific">Arthrobacter terrae</name>
    <dbReference type="NCBI Taxonomy" id="2935737"/>
    <lineage>
        <taxon>Bacteria</taxon>
        <taxon>Bacillati</taxon>
        <taxon>Actinomycetota</taxon>
        <taxon>Actinomycetes</taxon>
        <taxon>Micrococcales</taxon>
        <taxon>Micrococcaceae</taxon>
        <taxon>Arthrobacter</taxon>
    </lineage>
</organism>
<evidence type="ECO:0000256" key="3">
    <source>
        <dbReference type="ARBA" id="ARBA00022989"/>
    </source>
</evidence>
<feature type="transmembrane region" description="Helical" evidence="5">
    <location>
        <begin position="30"/>
        <end position="51"/>
    </location>
</feature>
<evidence type="ECO:0000256" key="5">
    <source>
        <dbReference type="SAM" id="Phobius"/>
    </source>
</evidence>
<reference evidence="7 8" key="1">
    <citation type="submission" date="2020-11" db="EMBL/GenBank/DDBJ databases">
        <title>Arthrobacter antarcticus sp. nov., isolated from Antarctic Soil.</title>
        <authorList>
            <person name="Li J."/>
        </authorList>
    </citation>
    <scope>NUCLEOTIDE SEQUENCE [LARGE SCALE GENOMIC DNA]</scope>
    <source>
        <strain evidence="7 8">Z1-20</strain>
    </source>
</reference>
<keyword evidence="3 5" id="KW-1133">Transmembrane helix</keyword>
<dbReference type="Proteomes" id="UP000655366">
    <property type="component" value="Unassembled WGS sequence"/>
</dbReference>
<evidence type="ECO:0000259" key="6">
    <source>
        <dbReference type="Pfam" id="PF04138"/>
    </source>
</evidence>
<dbReference type="RefSeq" id="WP_196398402.1">
    <property type="nucleotide sequence ID" value="NZ_JADNYM010000031.1"/>
</dbReference>
<feature type="domain" description="GtrA/DPMS transmembrane" evidence="6">
    <location>
        <begin position="33"/>
        <end position="150"/>
    </location>
</feature>
<evidence type="ECO:0000256" key="2">
    <source>
        <dbReference type="ARBA" id="ARBA00022692"/>
    </source>
</evidence>
<evidence type="ECO:0000256" key="4">
    <source>
        <dbReference type="ARBA" id="ARBA00023136"/>
    </source>
</evidence>
<feature type="transmembrane region" description="Helical" evidence="5">
    <location>
        <begin position="57"/>
        <end position="75"/>
    </location>
</feature>
<comment type="subcellular location">
    <subcellularLocation>
        <location evidence="1">Membrane</location>
        <topology evidence="1">Multi-pass membrane protein</topology>
    </subcellularLocation>
</comment>
<evidence type="ECO:0000256" key="1">
    <source>
        <dbReference type="ARBA" id="ARBA00004141"/>
    </source>
</evidence>
<keyword evidence="4 5" id="KW-0472">Membrane</keyword>
<feature type="transmembrane region" description="Helical" evidence="5">
    <location>
        <begin position="127"/>
        <end position="149"/>
    </location>
</feature>
<dbReference type="AlphaFoldDB" id="A0A931CU62"/>
<comment type="caution">
    <text evidence="7">The sequence shown here is derived from an EMBL/GenBank/DDBJ whole genome shotgun (WGS) entry which is preliminary data.</text>
</comment>
<dbReference type="Pfam" id="PF04138">
    <property type="entry name" value="GtrA_DPMS_TM"/>
    <property type="match status" value="1"/>
</dbReference>
<dbReference type="EMBL" id="JADNYM010000031">
    <property type="protein sequence ID" value="MBG0741469.1"/>
    <property type="molecule type" value="Genomic_DNA"/>
</dbReference>
<keyword evidence="8" id="KW-1185">Reference proteome</keyword>
<accession>A0A931CU62</accession>
<dbReference type="GO" id="GO:0016020">
    <property type="term" value="C:membrane"/>
    <property type="evidence" value="ECO:0007669"/>
    <property type="project" value="UniProtKB-SubCell"/>
</dbReference>
<feature type="transmembrane region" description="Helical" evidence="5">
    <location>
        <begin position="96"/>
        <end position="115"/>
    </location>
</feature>
<evidence type="ECO:0000313" key="8">
    <source>
        <dbReference type="Proteomes" id="UP000655366"/>
    </source>
</evidence>
<name>A0A931CU62_9MICC</name>
<dbReference type="GO" id="GO:0000271">
    <property type="term" value="P:polysaccharide biosynthetic process"/>
    <property type="evidence" value="ECO:0007669"/>
    <property type="project" value="InterPro"/>
</dbReference>
<evidence type="ECO:0000313" key="7">
    <source>
        <dbReference type="EMBL" id="MBG0741469.1"/>
    </source>
</evidence>
<proteinExistence type="predicted"/>
<keyword evidence="2 5" id="KW-0812">Transmembrane</keyword>
<protein>
    <submittedName>
        <fullName evidence="7">GtrA family protein</fullName>
    </submittedName>
</protein>
<sequence length="156" mass="17222">MRIPAESAAARPDETVKSSARGRAGIRHQVRGFLIVGAVCTVASVAIFALIRPLVGLQWANLVSLVLTSVLNTDLNRRHSFGITERARWIGDQRRGLWVMLLALGLTSGSLWLLHTVAPDASVLDELLVITAANVLAAVTRFLLLRYWIFRRIRNS</sequence>
<dbReference type="InterPro" id="IPR007267">
    <property type="entry name" value="GtrA_DPMS_TM"/>
</dbReference>